<evidence type="ECO:0000256" key="7">
    <source>
        <dbReference type="PIRNR" id="PIRNR002744"/>
    </source>
</evidence>
<sequence length="459" mass="50770">MSGTKANSIEQRSYEYIPLEERRGNPKQLFFTWFAANTVSTTLITGALAIIIGLNFWWASLAIIVGHALGAVIMALHSAQGPKLGIPQVMQSRAQFGYFGVVLPMLIVFTMYLGYGASNTVLVGQGIYESLGININVTILVSLVPMVFLAIYGQGLIQKSMRLYTFVYVIIFALLTVLVMSQVSMEMLSQGSFSFTQFVLAVSICITWQITYGPYVSDHSRYMKPHEGKKTFLYSYLGSFLSSSWLMLLGAALASMVVNGNVMAQIKELGGGTGVLLVILLSLGLIVINSLNIYGAGIILLSIASNFIKFKTTIKIRVCVSIVVGVILALAATVGAGNFMTYFQMYLSFILFFIIPWSVINLTDFYLLKRQYFQPEDFMDENGELGKLRMSSLVIYLLAVTCQIPFTNNGVYQGPISKMMNGLDIAWIVGLVLSFSLFYSFEKFKEAKKKEVLTNAKQI</sequence>
<feature type="transmembrane region" description="Helical" evidence="8">
    <location>
        <begin position="195"/>
        <end position="212"/>
    </location>
</feature>
<keyword evidence="5 8" id="KW-1133">Transmembrane helix</keyword>
<dbReference type="PANTHER" id="PTHR31806">
    <property type="entry name" value="PURINE-CYTOSINE PERMEASE FCY2-RELATED"/>
    <property type="match status" value="1"/>
</dbReference>
<comment type="subcellular location">
    <subcellularLocation>
        <location evidence="1">Membrane</location>
        <topology evidence="1">Multi-pass membrane protein</topology>
    </subcellularLocation>
</comment>
<evidence type="ECO:0000256" key="6">
    <source>
        <dbReference type="ARBA" id="ARBA00023136"/>
    </source>
</evidence>
<keyword evidence="6 7" id="KW-0472">Membrane</keyword>
<evidence type="ECO:0000313" key="10">
    <source>
        <dbReference type="Proteomes" id="UP001596109"/>
    </source>
</evidence>
<comment type="similarity">
    <text evidence="2 7">Belongs to the purine-cytosine permease (2.A.39) family.</text>
</comment>
<organism evidence="9 10">
    <name type="scientific">Sporosarcina soli</name>
    <dbReference type="NCBI Taxonomy" id="334736"/>
    <lineage>
        <taxon>Bacteria</taxon>
        <taxon>Bacillati</taxon>
        <taxon>Bacillota</taxon>
        <taxon>Bacilli</taxon>
        <taxon>Bacillales</taxon>
        <taxon>Caryophanaceae</taxon>
        <taxon>Sporosarcina</taxon>
    </lineage>
</organism>
<protein>
    <submittedName>
        <fullName evidence="9">Purine-cytosine permease family protein</fullName>
    </submittedName>
</protein>
<evidence type="ECO:0000256" key="3">
    <source>
        <dbReference type="ARBA" id="ARBA00022448"/>
    </source>
</evidence>
<feature type="transmembrane region" description="Helical" evidence="8">
    <location>
        <begin position="29"/>
        <end position="51"/>
    </location>
</feature>
<dbReference type="Pfam" id="PF02133">
    <property type="entry name" value="Transp_cyt_pur"/>
    <property type="match status" value="1"/>
</dbReference>
<comment type="caution">
    <text evidence="9">The sequence shown here is derived from an EMBL/GenBank/DDBJ whole genome shotgun (WGS) entry which is preliminary data.</text>
</comment>
<keyword evidence="10" id="KW-1185">Reference proteome</keyword>
<dbReference type="InterPro" id="IPR026030">
    <property type="entry name" value="Pur-cyt_permease_Fcy2/21/22"/>
</dbReference>
<gene>
    <name evidence="9" type="ORF">ACFPRA_08480</name>
</gene>
<feature type="transmembrane region" description="Helical" evidence="8">
    <location>
        <begin position="274"/>
        <end position="304"/>
    </location>
</feature>
<evidence type="ECO:0000256" key="4">
    <source>
        <dbReference type="ARBA" id="ARBA00022692"/>
    </source>
</evidence>
<reference evidence="10" key="1">
    <citation type="journal article" date="2019" name="Int. J. Syst. Evol. Microbiol.">
        <title>The Global Catalogue of Microorganisms (GCM) 10K type strain sequencing project: providing services to taxonomists for standard genome sequencing and annotation.</title>
        <authorList>
            <consortium name="The Broad Institute Genomics Platform"/>
            <consortium name="The Broad Institute Genome Sequencing Center for Infectious Disease"/>
            <person name="Wu L."/>
            <person name="Ma J."/>
        </authorList>
    </citation>
    <scope>NUCLEOTIDE SEQUENCE [LARGE SCALE GENOMIC DNA]</scope>
    <source>
        <strain evidence="10">CGMCC 4.1434</strain>
    </source>
</reference>
<dbReference type="PANTHER" id="PTHR31806:SF1">
    <property type="entry name" value="PURINE-CYTOSINE PERMEASE FCY2-RELATED"/>
    <property type="match status" value="1"/>
</dbReference>
<dbReference type="EMBL" id="JBHSNO010000005">
    <property type="protein sequence ID" value="MFC5588921.1"/>
    <property type="molecule type" value="Genomic_DNA"/>
</dbReference>
<keyword evidence="3 7" id="KW-0813">Transport</keyword>
<feature type="transmembrane region" description="Helical" evidence="8">
    <location>
        <begin position="346"/>
        <end position="367"/>
    </location>
</feature>
<feature type="transmembrane region" description="Helical" evidence="8">
    <location>
        <begin position="96"/>
        <end position="115"/>
    </location>
</feature>
<feature type="transmembrane region" description="Helical" evidence="8">
    <location>
        <begin position="233"/>
        <end position="254"/>
    </location>
</feature>
<feature type="transmembrane region" description="Helical" evidence="8">
    <location>
        <begin position="163"/>
        <end position="183"/>
    </location>
</feature>
<feature type="transmembrane region" description="Helical" evidence="8">
    <location>
        <begin position="419"/>
        <end position="441"/>
    </location>
</feature>
<dbReference type="Gene3D" id="1.10.4160.10">
    <property type="entry name" value="Hydantoin permease"/>
    <property type="match status" value="1"/>
</dbReference>
<name>A0ABW0TJH8_9BACL</name>
<feature type="transmembrane region" description="Helical" evidence="8">
    <location>
        <begin position="127"/>
        <end position="151"/>
    </location>
</feature>
<evidence type="ECO:0000256" key="1">
    <source>
        <dbReference type="ARBA" id="ARBA00004141"/>
    </source>
</evidence>
<keyword evidence="4 8" id="KW-0812">Transmembrane</keyword>
<dbReference type="PIRSF" id="PIRSF002744">
    <property type="entry name" value="Pur-cyt_permease"/>
    <property type="match status" value="1"/>
</dbReference>
<dbReference type="Proteomes" id="UP001596109">
    <property type="component" value="Unassembled WGS sequence"/>
</dbReference>
<evidence type="ECO:0000256" key="5">
    <source>
        <dbReference type="ARBA" id="ARBA00022989"/>
    </source>
</evidence>
<accession>A0ABW0TJH8</accession>
<dbReference type="RefSeq" id="WP_381432676.1">
    <property type="nucleotide sequence ID" value="NZ_JBHSNO010000005.1"/>
</dbReference>
<dbReference type="InterPro" id="IPR001248">
    <property type="entry name" value="Pur-cyt_permease"/>
</dbReference>
<evidence type="ECO:0000313" key="9">
    <source>
        <dbReference type="EMBL" id="MFC5588921.1"/>
    </source>
</evidence>
<evidence type="ECO:0000256" key="8">
    <source>
        <dbReference type="SAM" id="Phobius"/>
    </source>
</evidence>
<evidence type="ECO:0000256" key="2">
    <source>
        <dbReference type="ARBA" id="ARBA00008974"/>
    </source>
</evidence>
<feature type="transmembrane region" description="Helical" evidence="8">
    <location>
        <begin position="57"/>
        <end position="76"/>
    </location>
</feature>
<feature type="transmembrane region" description="Helical" evidence="8">
    <location>
        <begin position="316"/>
        <end position="340"/>
    </location>
</feature>
<feature type="transmembrane region" description="Helical" evidence="8">
    <location>
        <begin position="388"/>
        <end position="407"/>
    </location>
</feature>
<proteinExistence type="inferred from homology"/>